<evidence type="ECO:0000256" key="4">
    <source>
        <dbReference type="ARBA" id="ARBA00022679"/>
    </source>
</evidence>
<dbReference type="GO" id="GO:0004850">
    <property type="term" value="F:uridine phosphorylase activity"/>
    <property type="evidence" value="ECO:0007669"/>
    <property type="project" value="UniProtKB-EC"/>
</dbReference>
<dbReference type="NCBIfam" id="NF004489">
    <property type="entry name" value="PRK05819.1"/>
    <property type="match status" value="1"/>
</dbReference>
<evidence type="ECO:0000256" key="3">
    <source>
        <dbReference type="ARBA" id="ARBA00022676"/>
    </source>
</evidence>
<dbReference type="EMBL" id="FNLF01000002">
    <property type="protein sequence ID" value="SDR28516.1"/>
    <property type="molecule type" value="Genomic_DNA"/>
</dbReference>
<dbReference type="Proteomes" id="UP000183053">
    <property type="component" value="Unassembled WGS sequence"/>
</dbReference>
<keyword evidence="3" id="KW-0328">Glycosyltransferase</keyword>
<gene>
    <name evidence="7" type="ORF">SAMN04489765_4554</name>
</gene>
<dbReference type="STRING" id="47312.SAMN04489765_4554"/>
<sequence>MPTPHNSAAPGDYAPAVLMPGDPRRARRIAETLFDDARLVNEVRGMEAYTGTVGGRPISVMGSGMGLPTMTIYATELFREYGVQRIIRVGTTGGFPDDMGLGDVIIATAAHTDSAINDPRVPGLRFAPAASYPLLRAAVDAAERAGTPVRVGTVFSSDHFYLARPGLHEGLRDHGVLGVDMETAALYAVAAAEGREALTVLTVSDHLFREEAMPSDERERSFAAAASIAIEAAFS</sequence>
<dbReference type="GO" id="GO:0004731">
    <property type="term" value="F:purine-nucleoside phosphorylase activity"/>
    <property type="evidence" value="ECO:0007669"/>
    <property type="project" value="InterPro"/>
</dbReference>
<protein>
    <recommendedName>
        <fullName evidence="2">Uridine phosphorylase</fullName>
        <ecNumber evidence="1">2.4.2.3</ecNumber>
    </recommendedName>
</protein>
<evidence type="ECO:0000256" key="5">
    <source>
        <dbReference type="ARBA" id="ARBA00048447"/>
    </source>
</evidence>
<keyword evidence="4" id="KW-0808">Transferase</keyword>
<evidence type="ECO:0000259" key="6">
    <source>
        <dbReference type="Pfam" id="PF01048"/>
    </source>
</evidence>
<dbReference type="Pfam" id="PF01048">
    <property type="entry name" value="PNP_UDP_1"/>
    <property type="match status" value="1"/>
</dbReference>
<dbReference type="GO" id="GO:0006152">
    <property type="term" value="P:purine nucleoside catabolic process"/>
    <property type="evidence" value="ECO:0007669"/>
    <property type="project" value="TreeGrafter"/>
</dbReference>
<dbReference type="RefSeq" id="WP_068532061.1">
    <property type="nucleotide sequence ID" value="NZ_FNLF01000002.1"/>
</dbReference>
<comment type="catalytic activity">
    <reaction evidence="5">
        <text>uridine + phosphate = alpha-D-ribose 1-phosphate + uracil</text>
        <dbReference type="Rhea" id="RHEA:24388"/>
        <dbReference type="ChEBI" id="CHEBI:16704"/>
        <dbReference type="ChEBI" id="CHEBI:17568"/>
        <dbReference type="ChEBI" id="CHEBI:43474"/>
        <dbReference type="ChEBI" id="CHEBI:57720"/>
        <dbReference type="EC" id="2.4.2.3"/>
    </reaction>
</comment>
<reference evidence="8" key="1">
    <citation type="submission" date="2016-10" db="EMBL/GenBank/DDBJ databases">
        <authorList>
            <person name="Varghese N."/>
            <person name="Submissions S."/>
        </authorList>
    </citation>
    <scope>NUCLEOTIDE SEQUENCE [LARGE SCALE GENOMIC DNA]</scope>
    <source>
        <strain evidence="8">DSM 44142</strain>
    </source>
</reference>
<dbReference type="PANTHER" id="PTHR43691">
    <property type="entry name" value="URIDINE PHOSPHORYLASE"/>
    <property type="match status" value="1"/>
</dbReference>
<dbReference type="OrthoDB" id="9782889at2"/>
<evidence type="ECO:0000256" key="2">
    <source>
        <dbReference type="ARBA" id="ARBA00021980"/>
    </source>
</evidence>
<dbReference type="InterPro" id="IPR000845">
    <property type="entry name" value="Nucleoside_phosphorylase_d"/>
</dbReference>
<feature type="domain" description="Nucleoside phosphorylase" evidence="6">
    <location>
        <begin position="16"/>
        <end position="226"/>
    </location>
</feature>
<keyword evidence="8" id="KW-1185">Reference proteome</keyword>
<dbReference type="GO" id="GO:0005829">
    <property type="term" value="C:cytosol"/>
    <property type="evidence" value="ECO:0007669"/>
    <property type="project" value="TreeGrafter"/>
</dbReference>
<dbReference type="AlphaFoldDB" id="A0A1H1HTZ1"/>
<proteinExistence type="inferred from homology"/>
<dbReference type="HAMAP" id="MF_01627">
    <property type="entry name" value="Pur_nucleosid_phosp"/>
    <property type="match status" value="1"/>
</dbReference>
<dbReference type="NCBIfam" id="TIGR00107">
    <property type="entry name" value="deoD"/>
    <property type="match status" value="1"/>
</dbReference>
<dbReference type="InterPro" id="IPR004402">
    <property type="entry name" value="DeoD-type"/>
</dbReference>
<dbReference type="SUPFAM" id="SSF53167">
    <property type="entry name" value="Purine and uridine phosphorylases"/>
    <property type="match status" value="1"/>
</dbReference>
<name>A0A1H1HTZ1_9ACTN</name>
<dbReference type="Gene3D" id="3.40.50.1580">
    <property type="entry name" value="Nucleoside phosphorylase domain"/>
    <property type="match status" value="1"/>
</dbReference>
<evidence type="ECO:0000256" key="1">
    <source>
        <dbReference type="ARBA" id="ARBA00011888"/>
    </source>
</evidence>
<accession>A0A1H1HTZ1</accession>
<evidence type="ECO:0000313" key="7">
    <source>
        <dbReference type="EMBL" id="SDR28516.1"/>
    </source>
</evidence>
<dbReference type="PANTHER" id="PTHR43691:SF11">
    <property type="entry name" value="FI09636P-RELATED"/>
    <property type="match status" value="1"/>
</dbReference>
<organism evidence="7 8">
    <name type="scientific">Tsukamurella pulmonis</name>
    <dbReference type="NCBI Taxonomy" id="47312"/>
    <lineage>
        <taxon>Bacteria</taxon>
        <taxon>Bacillati</taxon>
        <taxon>Actinomycetota</taxon>
        <taxon>Actinomycetes</taxon>
        <taxon>Mycobacteriales</taxon>
        <taxon>Tsukamurellaceae</taxon>
        <taxon>Tsukamurella</taxon>
    </lineage>
</organism>
<evidence type="ECO:0000313" key="8">
    <source>
        <dbReference type="Proteomes" id="UP000183053"/>
    </source>
</evidence>
<dbReference type="InterPro" id="IPR035994">
    <property type="entry name" value="Nucleoside_phosphorylase_sf"/>
</dbReference>
<dbReference type="CDD" id="cd09006">
    <property type="entry name" value="PNP_EcPNPI-like"/>
    <property type="match status" value="1"/>
</dbReference>
<dbReference type="EC" id="2.4.2.3" evidence="1"/>